<feature type="compositionally biased region" description="Low complexity" evidence="2">
    <location>
        <begin position="22"/>
        <end position="32"/>
    </location>
</feature>
<evidence type="ECO:0000256" key="2">
    <source>
        <dbReference type="SAM" id="MobiDB-lite"/>
    </source>
</evidence>
<gene>
    <name evidence="3" type="ORF">NA57DRAFT_74145</name>
</gene>
<protein>
    <submittedName>
        <fullName evidence="3">Uncharacterized protein</fullName>
    </submittedName>
</protein>
<comment type="caution">
    <text evidence="3">The sequence shown here is derived from an EMBL/GenBank/DDBJ whole genome shotgun (WGS) entry which is preliminary data.</text>
</comment>
<dbReference type="AlphaFoldDB" id="A0A9P4MCD2"/>
<keyword evidence="1" id="KW-0175">Coiled coil</keyword>
<proteinExistence type="predicted"/>
<dbReference type="Proteomes" id="UP000799772">
    <property type="component" value="Unassembled WGS sequence"/>
</dbReference>
<evidence type="ECO:0000256" key="1">
    <source>
        <dbReference type="SAM" id="Coils"/>
    </source>
</evidence>
<evidence type="ECO:0000313" key="4">
    <source>
        <dbReference type="Proteomes" id="UP000799772"/>
    </source>
</evidence>
<keyword evidence="4" id="KW-1185">Reference proteome</keyword>
<name>A0A9P4MCD2_9PEZI</name>
<organism evidence="3 4">
    <name type="scientific">Rhizodiscina lignyota</name>
    <dbReference type="NCBI Taxonomy" id="1504668"/>
    <lineage>
        <taxon>Eukaryota</taxon>
        <taxon>Fungi</taxon>
        <taxon>Dikarya</taxon>
        <taxon>Ascomycota</taxon>
        <taxon>Pezizomycotina</taxon>
        <taxon>Dothideomycetes</taxon>
        <taxon>Pleosporomycetidae</taxon>
        <taxon>Aulographales</taxon>
        <taxon>Rhizodiscinaceae</taxon>
        <taxon>Rhizodiscina</taxon>
    </lineage>
</organism>
<sequence>MLATYPSSSPVTYYDSYQHYIPSRSSPLSPRSANARTYPPQYVHPSCDENGTMPKIPPSSPSKTRKRSELPFSKRPIKANPMLQRQKAPEAREQRRKMFLQKVSRDRDDQRFSERGEQLLRLDFKSERRRWEDEKARSAPNFFTDALEEEDEGPVLSQTSTTFPRISQVSDMSMGESSVDEQQEAELLRRQEDEEMDELLARMDGEKTQHSSRYGSDDEEYEDIFMGLVGQEQPRIGGRNNVQEEHDFVMVPKGEEMDMSD</sequence>
<accession>A0A9P4MCD2</accession>
<feature type="coiled-coil region" evidence="1">
    <location>
        <begin position="182"/>
        <end position="209"/>
    </location>
</feature>
<dbReference type="OrthoDB" id="5279705at2759"/>
<reference evidence="3" key="1">
    <citation type="journal article" date="2020" name="Stud. Mycol.">
        <title>101 Dothideomycetes genomes: a test case for predicting lifestyles and emergence of pathogens.</title>
        <authorList>
            <person name="Haridas S."/>
            <person name="Albert R."/>
            <person name="Binder M."/>
            <person name="Bloem J."/>
            <person name="Labutti K."/>
            <person name="Salamov A."/>
            <person name="Andreopoulos B."/>
            <person name="Baker S."/>
            <person name="Barry K."/>
            <person name="Bills G."/>
            <person name="Bluhm B."/>
            <person name="Cannon C."/>
            <person name="Castanera R."/>
            <person name="Culley D."/>
            <person name="Daum C."/>
            <person name="Ezra D."/>
            <person name="Gonzalez J."/>
            <person name="Henrissat B."/>
            <person name="Kuo A."/>
            <person name="Liang C."/>
            <person name="Lipzen A."/>
            <person name="Lutzoni F."/>
            <person name="Magnuson J."/>
            <person name="Mondo S."/>
            <person name="Nolan M."/>
            <person name="Ohm R."/>
            <person name="Pangilinan J."/>
            <person name="Park H.-J."/>
            <person name="Ramirez L."/>
            <person name="Alfaro M."/>
            <person name="Sun H."/>
            <person name="Tritt A."/>
            <person name="Yoshinaga Y."/>
            <person name="Zwiers L.-H."/>
            <person name="Turgeon B."/>
            <person name="Goodwin S."/>
            <person name="Spatafora J."/>
            <person name="Crous P."/>
            <person name="Grigoriev I."/>
        </authorList>
    </citation>
    <scope>NUCLEOTIDE SEQUENCE</scope>
    <source>
        <strain evidence="3">CBS 133067</strain>
    </source>
</reference>
<feature type="region of interest" description="Disordered" evidence="2">
    <location>
        <begin position="20"/>
        <end position="95"/>
    </location>
</feature>
<evidence type="ECO:0000313" key="3">
    <source>
        <dbReference type="EMBL" id="KAF2100539.1"/>
    </source>
</evidence>
<dbReference type="EMBL" id="ML978124">
    <property type="protein sequence ID" value="KAF2100539.1"/>
    <property type="molecule type" value="Genomic_DNA"/>
</dbReference>